<dbReference type="Proteomes" id="UP001162085">
    <property type="component" value="Chromosome 11"/>
</dbReference>
<dbReference type="InterPro" id="IPR004483">
    <property type="entry name" value="SMUBP-2/Hcs1-like"/>
</dbReference>
<dbReference type="InterPro" id="IPR003593">
    <property type="entry name" value="AAA+_ATPase"/>
</dbReference>
<dbReference type="Pfam" id="PF21138">
    <property type="entry name" value="SMUBP-2_HCS1_1B"/>
    <property type="match status" value="1"/>
</dbReference>
<dbReference type="CDD" id="cd18044">
    <property type="entry name" value="DEXXQc_SMUBP2"/>
    <property type="match status" value="1"/>
</dbReference>
<evidence type="ECO:0000256" key="10">
    <source>
        <dbReference type="ARBA" id="ARBA00023242"/>
    </source>
</evidence>
<keyword evidence="6" id="KW-0547">Nucleotide-binding</keyword>
<evidence type="ECO:0000256" key="9">
    <source>
        <dbReference type="ARBA" id="ARBA00022840"/>
    </source>
</evidence>
<evidence type="ECO:0000313" key="13">
    <source>
        <dbReference type="EMBL" id="CAI4046390.1"/>
    </source>
</evidence>
<evidence type="ECO:0000256" key="1">
    <source>
        <dbReference type="ARBA" id="ARBA00004123"/>
    </source>
</evidence>
<dbReference type="EC" id="3.6.4.12" evidence="4"/>
<protein>
    <recommendedName>
        <fullName evidence="4">DNA helicase</fullName>
        <ecNumber evidence="4">3.6.4.12</ecNumber>
    </recommendedName>
</protein>
<dbReference type="Pfam" id="PF13087">
    <property type="entry name" value="AAA_12"/>
    <property type="match status" value="1"/>
</dbReference>
<gene>
    <name evidence="13" type="primary">SUVZ11G1960</name>
    <name evidence="13" type="ORF">SUVZ_11G1960</name>
</gene>
<dbReference type="EMBL" id="OX365938">
    <property type="protein sequence ID" value="CAI4046390.1"/>
    <property type="molecule type" value="Genomic_DNA"/>
</dbReference>
<keyword evidence="11" id="KW-0175">Coiled coil</keyword>
<keyword evidence="8" id="KW-0347">Helicase</keyword>
<keyword evidence="14" id="KW-1185">Reference proteome</keyword>
<evidence type="ECO:0000256" key="5">
    <source>
        <dbReference type="ARBA" id="ARBA00022490"/>
    </source>
</evidence>
<dbReference type="SUPFAM" id="SSF52540">
    <property type="entry name" value="P-loop containing nucleoside triphosphate hydrolases"/>
    <property type="match status" value="1"/>
</dbReference>
<keyword evidence="7" id="KW-0378">Hydrolase</keyword>
<keyword evidence="9" id="KW-0067">ATP-binding</keyword>
<evidence type="ECO:0000256" key="11">
    <source>
        <dbReference type="SAM" id="Coils"/>
    </source>
</evidence>
<dbReference type="SMART" id="SM00382">
    <property type="entry name" value="AAA"/>
    <property type="match status" value="1"/>
</dbReference>
<evidence type="ECO:0000256" key="8">
    <source>
        <dbReference type="ARBA" id="ARBA00022806"/>
    </source>
</evidence>
<dbReference type="PANTHER" id="PTHR43788:SF8">
    <property type="entry name" value="DNA-BINDING PROTEIN SMUBP-2"/>
    <property type="match status" value="1"/>
</dbReference>
<evidence type="ECO:0000256" key="2">
    <source>
        <dbReference type="ARBA" id="ARBA00004496"/>
    </source>
</evidence>
<sequence>MNKELAATFLSSINHEREQDIQITSRLLTTLSLQQLVQNGLAINNIHLENIRSGLIGKLYMELGPNLEINDKILRGDIKIGDIVLIRPAKTKIKTKAKAKKAPEDSSEDQVECSGVIYKMSDTQITIALDESQEVVATTFYSYSKLYILKTTNTITYKRMESTMRKLSEFSSPVQDKIVQYLVNERPFIPSSNTLQNVKDFINPNLNDSQKTAINFAIDNDLTIIHGPPGTGKTFTLIELIQQLLIKHPEKRILICGPSNISVDTILERLTPLVSNNLLLRIGHPARLLDSNKRHSLDILSKQNSIVKDISQEIDKLIQENKKLKNYKQRKENWNEIKILRKDLKKREFKTIKDLIIQSRIVVTTLHGSSSRELCSLYRDDPNFKLFDTLIIDEVSQAMEPQCWIPLIAHQNQFHKLILAGDNKQLPPTIKTEDDRNVIHNLETTLFDRLTKVFPKKEMVKFLNVQYRMNKKIMEFPSRSMYHGQLLADETVANRLLIDLPIVDAAPSDDDNDVDTKLPLIWYDTQGDEFPETADDATILGSKYNEGEIAIVKEHIENLRSLNVPQKSIGVISPYNAQVSHLKKQIHDELKLTDIEISTVDGFQGREKDVIILSLVRSNEKFEVGFLKEERRLNVAMTRPRRQLVVVGNMEALQRCGNKYLKNWSEWCEENADVRYPNIDDYL</sequence>
<comment type="subcellular location">
    <subcellularLocation>
        <location evidence="2">Cytoplasm</location>
    </subcellularLocation>
    <subcellularLocation>
        <location evidence="1">Nucleus</location>
    </subcellularLocation>
</comment>
<evidence type="ECO:0000259" key="12">
    <source>
        <dbReference type="SMART" id="SM00382"/>
    </source>
</evidence>
<reference evidence="13" key="1">
    <citation type="submission" date="2022-10" db="EMBL/GenBank/DDBJ databases">
        <authorList>
            <person name="Byrne P K."/>
        </authorList>
    </citation>
    <scope>NUCLEOTIDE SEQUENCE</scope>
    <source>
        <strain evidence="13">ZP964</strain>
    </source>
</reference>
<dbReference type="Pfam" id="PF13086">
    <property type="entry name" value="AAA_11"/>
    <property type="match status" value="1"/>
</dbReference>
<evidence type="ECO:0000256" key="7">
    <source>
        <dbReference type="ARBA" id="ARBA00022801"/>
    </source>
</evidence>
<feature type="coiled-coil region" evidence="11">
    <location>
        <begin position="300"/>
        <end position="337"/>
    </location>
</feature>
<comment type="similarity">
    <text evidence="3">Belongs to the DNA2/NAM7 helicase family.</text>
</comment>
<dbReference type="InterPro" id="IPR027417">
    <property type="entry name" value="P-loop_NTPase"/>
</dbReference>
<keyword evidence="5" id="KW-0963">Cytoplasm</keyword>
<feature type="domain" description="AAA+ ATPase" evidence="12">
    <location>
        <begin position="219"/>
        <end position="451"/>
    </location>
</feature>
<keyword evidence="10" id="KW-0539">Nucleus</keyword>
<dbReference type="NCBIfam" id="TIGR00376">
    <property type="entry name" value="IGHMBP2 family helicase"/>
    <property type="match status" value="1"/>
</dbReference>
<evidence type="ECO:0000256" key="4">
    <source>
        <dbReference type="ARBA" id="ARBA00012551"/>
    </source>
</evidence>
<organism evidence="13 14">
    <name type="scientific">Saccharomyces uvarum</name>
    <name type="common">Yeast</name>
    <name type="synonym">Saccharomyces bayanus var. uvarum</name>
    <dbReference type="NCBI Taxonomy" id="230603"/>
    <lineage>
        <taxon>Eukaryota</taxon>
        <taxon>Fungi</taxon>
        <taxon>Dikarya</taxon>
        <taxon>Ascomycota</taxon>
        <taxon>Saccharomycotina</taxon>
        <taxon>Saccharomycetes</taxon>
        <taxon>Saccharomycetales</taxon>
        <taxon>Saccharomycetaceae</taxon>
        <taxon>Saccharomyces</taxon>
    </lineage>
</organism>
<dbReference type="CDD" id="cd18808">
    <property type="entry name" value="SF1_C_Upf1"/>
    <property type="match status" value="1"/>
</dbReference>
<dbReference type="InterPro" id="IPR041679">
    <property type="entry name" value="DNA2/NAM7-like_C"/>
</dbReference>
<dbReference type="Gene3D" id="3.40.50.300">
    <property type="entry name" value="P-loop containing nucleotide triphosphate hydrolases"/>
    <property type="match status" value="2"/>
</dbReference>
<accession>A0ABN8WL32</accession>
<dbReference type="PANTHER" id="PTHR43788">
    <property type="entry name" value="DNA2/NAM7 HELICASE FAMILY MEMBER"/>
    <property type="match status" value="1"/>
</dbReference>
<proteinExistence type="inferred from homology"/>
<dbReference type="InterPro" id="IPR047187">
    <property type="entry name" value="SF1_C_Upf1"/>
</dbReference>
<evidence type="ECO:0000313" key="14">
    <source>
        <dbReference type="Proteomes" id="UP001162085"/>
    </source>
</evidence>
<evidence type="ECO:0000256" key="6">
    <source>
        <dbReference type="ARBA" id="ARBA00022741"/>
    </source>
</evidence>
<dbReference type="InterPro" id="IPR041677">
    <property type="entry name" value="DNA2/NAM7_AAA_11"/>
</dbReference>
<evidence type="ECO:0000256" key="3">
    <source>
        <dbReference type="ARBA" id="ARBA00007913"/>
    </source>
</evidence>
<dbReference type="InterPro" id="IPR050534">
    <property type="entry name" value="Coronavir_polyprotein_1ab"/>
</dbReference>
<dbReference type="Gene3D" id="2.40.30.270">
    <property type="match status" value="1"/>
</dbReference>
<dbReference type="InterPro" id="IPR048761">
    <property type="entry name" value="SMUBP-2_HCS1_1B"/>
</dbReference>
<name>A0ABN8WL32_SACUV</name>